<dbReference type="OrthoDB" id="5400142at2759"/>
<dbReference type="AlphaFoldDB" id="A0A899FUE6"/>
<accession>A0A899FUE6</accession>
<organism evidence="2 3">
    <name type="scientific">Pneumocystis wakefieldiae</name>
    <dbReference type="NCBI Taxonomy" id="38082"/>
    <lineage>
        <taxon>Eukaryota</taxon>
        <taxon>Fungi</taxon>
        <taxon>Dikarya</taxon>
        <taxon>Ascomycota</taxon>
        <taxon>Taphrinomycotina</taxon>
        <taxon>Pneumocystomycetes</taxon>
        <taxon>Pneumocystaceae</taxon>
        <taxon>Pneumocystis</taxon>
    </lineage>
</organism>
<name>A0A899FUE6_9ASCO</name>
<reference evidence="2" key="1">
    <citation type="submission" date="2020-06" db="EMBL/GenBank/DDBJ databases">
        <title>Genomes of multiple members of Pneumocystis genus reveal paths to human pathogen Pneumocystis jirovecii.</title>
        <authorList>
            <person name="Cisse O.H."/>
            <person name="Ma L."/>
            <person name="Dekker J."/>
            <person name="Khil P."/>
            <person name="Jo J."/>
            <person name="Brenchley J."/>
            <person name="Blair R."/>
            <person name="Pahar B."/>
            <person name="Chabe M."/>
            <person name="Van Rompay K.A."/>
            <person name="Keesler R."/>
            <person name="Sukura A."/>
            <person name="Hirsch V."/>
            <person name="Kutty G."/>
            <person name="Liu Y."/>
            <person name="Peng L."/>
            <person name="Chen J."/>
            <person name="Song J."/>
            <person name="Weissenbacher-Lang C."/>
            <person name="Xu J."/>
            <person name="Upham N.S."/>
            <person name="Stajich J.E."/>
            <person name="Cuomo C.A."/>
            <person name="Cushion M.T."/>
            <person name="Kovacs J.A."/>
        </authorList>
    </citation>
    <scope>NUCLEOTIDE SEQUENCE</scope>
    <source>
        <strain evidence="2">2A</strain>
    </source>
</reference>
<dbReference type="EMBL" id="CP054537">
    <property type="protein sequence ID" value="QSL65401.1"/>
    <property type="molecule type" value="Genomic_DNA"/>
</dbReference>
<dbReference type="Proteomes" id="UP000663699">
    <property type="component" value="Chromosome 6"/>
</dbReference>
<feature type="region of interest" description="Disordered" evidence="1">
    <location>
        <begin position="1"/>
        <end position="26"/>
    </location>
</feature>
<evidence type="ECO:0000313" key="3">
    <source>
        <dbReference type="Proteomes" id="UP000663699"/>
    </source>
</evidence>
<evidence type="ECO:0000313" key="2">
    <source>
        <dbReference type="EMBL" id="QSL65401.1"/>
    </source>
</evidence>
<sequence length="83" mass="9220">MKRVKEGDVNVQCPDTNHGTKVKNLEPNAFSKDGRADICVDCVSKNEKYNTVQSSDSNALPSNNRLFGSFLLSKEQIKKVSVF</sequence>
<evidence type="ECO:0000256" key="1">
    <source>
        <dbReference type="SAM" id="MobiDB-lite"/>
    </source>
</evidence>
<proteinExistence type="predicted"/>
<gene>
    <name evidence="2" type="ORF">MERGE_002711</name>
</gene>
<protein>
    <submittedName>
        <fullName evidence="2">Uncharacterized protein</fullName>
    </submittedName>
</protein>
<keyword evidence="3" id="KW-1185">Reference proteome</keyword>